<dbReference type="STRING" id="1004.SAMN05661012_04622"/>
<feature type="transmembrane region" description="Helical" evidence="1">
    <location>
        <begin position="27"/>
        <end position="45"/>
    </location>
</feature>
<keyword evidence="1" id="KW-1133">Transmembrane helix</keyword>
<dbReference type="Proteomes" id="UP000183788">
    <property type="component" value="Unassembled WGS sequence"/>
</dbReference>
<reference evidence="3 5" key="2">
    <citation type="submission" date="2023-11" db="EMBL/GenBank/DDBJ databases">
        <title>MicrobeMod: A computational toolkit for identifying prokaryotic methylation and restriction-modification with nanopore sequencing.</title>
        <authorList>
            <person name="Crits-Christoph A."/>
            <person name="Kang S.C."/>
            <person name="Lee H."/>
            <person name="Ostrov N."/>
        </authorList>
    </citation>
    <scope>NUCLEOTIDE SEQUENCE [LARGE SCALE GENOMIC DNA]</scope>
    <source>
        <strain evidence="3 5">ATCC 23090</strain>
    </source>
</reference>
<dbReference type="EMBL" id="CP140154">
    <property type="protein sequence ID" value="WQG88190.1"/>
    <property type="molecule type" value="Genomic_DNA"/>
</dbReference>
<dbReference type="EMBL" id="FPIZ01000016">
    <property type="protein sequence ID" value="SFW78286.1"/>
    <property type="molecule type" value="Genomic_DNA"/>
</dbReference>
<evidence type="ECO:0000313" key="3">
    <source>
        <dbReference type="EMBL" id="WQG88190.1"/>
    </source>
</evidence>
<reference evidence="2 4" key="1">
    <citation type="submission" date="2016-11" db="EMBL/GenBank/DDBJ databases">
        <authorList>
            <person name="Jaros S."/>
            <person name="Januszkiewicz K."/>
            <person name="Wedrychowicz H."/>
        </authorList>
    </citation>
    <scope>NUCLEOTIDE SEQUENCE [LARGE SCALE GENOMIC DNA]</scope>
    <source>
        <strain evidence="2 4">DSM 784</strain>
    </source>
</reference>
<dbReference type="InterPro" id="IPR009781">
    <property type="entry name" value="DUF1345"/>
</dbReference>
<feature type="transmembrane region" description="Helical" evidence="1">
    <location>
        <begin position="52"/>
        <end position="75"/>
    </location>
</feature>
<keyword evidence="5" id="KW-1185">Reference proteome</keyword>
<dbReference type="RefSeq" id="WP_245801827.1">
    <property type="nucleotide sequence ID" value="NZ_CP139972.1"/>
</dbReference>
<feature type="transmembrane region" description="Helical" evidence="1">
    <location>
        <begin position="127"/>
        <end position="150"/>
    </location>
</feature>
<dbReference type="Proteomes" id="UP001326715">
    <property type="component" value="Chromosome"/>
</dbReference>
<evidence type="ECO:0000256" key="1">
    <source>
        <dbReference type="SAM" id="Phobius"/>
    </source>
</evidence>
<dbReference type="Pfam" id="PF07077">
    <property type="entry name" value="DUF1345"/>
    <property type="match status" value="1"/>
</dbReference>
<organism evidence="2 4">
    <name type="scientific">Chitinophaga sancti</name>
    <dbReference type="NCBI Taxonomy" id="1004"/>
    <lineage>
        <taxon>Bacteria</taxon>
        <taxon>Pseudomonadati</taxon>
        <taxon>Bacteroidota</taxon>
        <taxon>Chitinophagia</taxon>
        <taxon>Chitinophagales</taxon>
        <taxon>Chitinophagaceae</taxon>
        <taxon>Chitinophaga</taxon>
    </lineage>
</organism>
<keyword evidence="1" id="KW-0812">Transmembrane</keyword>
<keyword evidence="1" id="KW-0472">Membrane</keyword>
<feature type="transmembrane region" description="Helical" evidence="1">
    <location>
        <begin position="210"/>
        <end position="234"/>
    </location>
</feature>
<name>A0A1K1S1V2_9BACT</name>
<proteinExistence type="predicted"/>
<feature type="transmembrane region" description="Helical" evidence="1">
    <location>
        <begin position="95"/>
        <end position="115"/>
    </location>
</feature>
<dbReference type="AlphaFoldDB" id="A0A1K1S1V2"/>
<evidence type="ECO:0000313" key="2">
    <source>
        <dbReference type="EMBL" id="SFW78286.1"/>
    </source>
</evidence>
<gene>
    <name evidence="2" type="ORF">SAMN05661012_04622</name>
    <name evidence="3" type="ORF">SR876_25000</name>
</gene>
<protein>
    <submittedName>
        <fullName evidence="3">DUF1345 domain-containing protein</fullName>
    </submittedName>
    <submittedName>
        <fullName evidence="2">Uncharacterized membrane protein</fullName>
    </submittedName>
</protein>
<sequence length="238" mass="26992">MAKAKAKIISGIPTRSPLSRFFTNLHPVKRILIALLSCGLVWLFIKNESITALLRIMILWDVFSLVFCAQCLYIFFNRTTNEIRAYARQEDGSRLMVFVLIVIACFASMLMVLLLMLSTESREAGLVLYLPVAVAGILLSWVMIHCMFAIHYAHIYYDDDEEDNTRHIGGLEFPQEKHPDYLDFAYFSFVIGMTFQVSDVEISNKKLRRLALLHGLLAFGMNTFVVALTINLVAGLKG</sequence>
<accession>A0A1K1S1V2</accession>
<evidence type="ECO:0000313" key="4">
    <source>
        <dbReference type="Proteomes" id="UP000183788"/>
    </source>
</evidence>
<evidence type="ECO:0000313" key="5">
    <source>
        <dbReference type="Proteomes" id="UP001326715"/>
    </source>
</evidence>